<keyword evidence="3" id="KW-1185">Reference proteome</keyword>
<feature type="coiled-coil region" evidence="1">
    <location>
        <begin position="310"/>
        <end position="337"/>
    </location>
</feature>
<evidence type="ECO:0000313" key="3">
    <source>
        <dbReference type="Proteomes" id="UP000620124"/>
    </source>
</evidence>
<protein>
    <submittedName>
        <fullName evidence="2">Uncharacterized protein</fullName>
    </submittedName>
</protein>
<dbReference type="Proteomes" id="UP000620124">
    <property type="component" value="Unassembled WGS sequence"/>
</dbReference>
<organism evidence="2 3">
    <name type="scientific">Mycena venus</name>
    <dbReference type="NCBI Taxonomy" id="2733690"/>
    <lineage>
        <taxon>Eukaryota</taxon>
        <taxon>Fungi</taxon>
        <taxon>Dikarya</taxon>
        <taxon>Basidiomycota</taxon>
        <taxon>Agaricomycotina</taxon>
        <taxon>Agaricomycetes</taxon>
        <taxon>Agaricomycetidae</taxon>
        <taxon>Agaricales</taxon>
        <taxon>Marasmiineae</taxon>
        <taxon>Mycenaceae</taxon>
        <taxon>Mycena</taxon>
    </lineage>
</organism>
<dbReference type="OrthoDB" id="3257768at2759"/>
<sequence>MGASTQEMEPGSRQDTLDNFWHYWNWNKVIGMVGRSYALHTQKAGLEEFTRGQQDNFPAWKKAVDDFKMGTLVVNPYKLPQCSPTLREIELELTHKEEEWEQVSTAVPAPTEETMTEYLMLGLEIEAQQCQLTADLLANKTPTTKDLSDFVACHTRLSRQIKKLRLLQRKHSPGALQHLATAPDLAELPEAERMLLLLPSGLLPNECLPPLSAPGLAAAEVCLCDAQCSESLAQIRHSLTVKKRLHTYKTLNSRCQHQNTRSRSLVDTQQRKIDLAAGTYRQVQAARLALAHVVGVSEWRQLEKADLRLLEDEEEAKRRKQRAMKGKQKEAAQVNENGEVWGVPGMGEKSRLISWIWLGAGHSGGMVGGGDSREHAG</sequence>
<keyword evidence="1" id="KW-0175">Coiled coil</keyword>
<dbReference type="AlphaFoldDB" id="A0A8H7CG30"/>
<gene>
    <name evidence="2" type="ORF">MVEN_02257100</name>
</gene>
<evidence type="ECO:0000313" key="2">
    <source>
        <dbReference type="EMBL" id="KAF7335066.1"/>
    </source>
</evidence>
<comment type="caution">
    <text evidence="2">The sequence shown here is derived from an EMBL/GenBank/DDBJ whole genome shotgun (WGS) entry which is preliminary data.</text>
</comment>
<dbReference type="EMBL" id="JACAZI010000025">
    <property type="protein sequence ID" value="KAF7335066.1"/>
    <property type="molecule type" value="Genomic_DNA"/>
</dbReference>
<evidence type="ECO:0000256" key="1">
    <source>
        <dbReference type="SAM" id="Coils"/>
    </source>
</evidence>
<accession>A0A8H7CG30</accession>
<reference evidence="2" key="1">
    <citation type="submission" date="2020-05" db="EMBL/GenBank/DDBJ databases">
        <title>Mycena genomes resolve the evolution of fungal bioluminescence.</title>
        <authorList>
            <person name="Tsai I.J."/>
        </authorList>
    </citation>
    <scope>NUCLEOTIDE SEQUENCE</scope>
    <source>
        <strain evidence="2">CCC161011</strain>
    </source>
</reference>
<proteinExistence type="predicted"/>
<name>A0A8H7CG30_9AGAR</name>